<feature type="domain" description="Cytochrome b5 heme-binding" evidence="1">
    <location>
        <begin position="4"/>
        <end position="76"/>
    </location>
</feature>
<dbReference type="SUPFAM" id="SSF55856">
    <property type="entry name" value="Cytochrome b5-like heme/steroid binding domain"/>
    <property type="match status" value="1"/>
</dbReference>
<proteinExistence type="predicted"/>
<dbReference type="AlphaFoldDB" id="A0A7C3EV83"/>
<reference evidence="2" key="1">
    <citation type="journal article" date="2020" name="mSystems">
        <title>Genome- and Community-Level Interaction Insights into Carbon Utilization and Element Cycling Functions of Hydrothermarchaeota in Hydrothermal Sediment.</title>
        <authorList>
            <person name="Zhou Z."/>
            <person name="Liu Y."/>
            <person name="Xu W."/>
            <person name="Pan J."/>
            <person name="Luo Z.H."/>
            <person name="Li M."/>
        </authorList>
    </citation>
    <scope>NUCLEOTIDE SEQUENCE [LARGE SCALE GENOMIC DNA]</scope>
    <source>
        <strain evidence="2">SpSt-468</strain>
    </source>
</reference>
<dbReference type="InterPro" id="IPR036400">
    <property type="entry name" value="Cyt_B5-like_heme/steroid_sf"/>
</dbReference>
<dbReference type="Gene3D" id="3.10.120.10">
    <property type="entry name" value="Cytochrome b5-like heme/steroid binding domain"/>
    <property type="match status" value="1"/>
</dbReference>
<organism evidence="2">
    <name type="scientific">Candidatus Methanomethylicus mesodigestus</name>
    <dbReference type="NCBI Taxonomy" id="1867258"/>
    <lineage>
        <taxon>Archaea</taxon>
        <taxon>Thermoproteota</taxon>
        <taxon>Methanosuratincolia</taxon>
        <taxon>Candidatus Methanomethylicales</taxon>
        <taxon>Candidatus Methanomethylicaceae</taxon>
        <taxon>Candidatus Methanomethylicus</taxon>
    </lineage>
</organism>
<name>A0A7C3EV83_9CREN</name>
<dbReference type="SMART" id="SM01117">
    <property type="entry name" value="Cyt-b5"/>
    <property type="match status" value="1"/>
</dbReference>
<comment type="caution">
    <text evidence="2">The sequence shown here is derived from an EMBL/GenBank/DDBJ whole genome shotgun (WGS) entry which is preliminary data.</text>
</comment>
<dbReference type="Pfam" id="PF00173">
    <property type="entry name" value="Cyt-b5"/>
    <property type="match status" value="1"/>
</dbReference>
<dbReference type="EMBL" id="DSTX01000001">
    <property type="protein sequence ID" value="HFK19669.1"/>
    <property type="molecule type" value="Genomic_DNA"/>
</dbReference>
<evidence type="ECO:0000313" key="2">
    <source>
        <dbReference type="EMBL" id="HFK19669.1"/>
    </source>
</evidence>
<accession>A0A7C3EV83</accession>
<gene>
    <name evidence="2" type="ORF">ENS19_00095</name>
</gene>
<evidence type="ECO:0000259" key="1">
    <source>
        <dbReference type="SMART" id="SM01117"/>
    </source>
</evidence>
<sequence length="76" mass="8576">MREFTLEELSRFDGKDGRPAYVACRGKVYDLTESFLWQGGRHQVLHSAGSDLTKQLEESPHGIEALEKFPVVGILK</sequence>
<dbReference type="InterPro" id="IPR001199">
    <property type="entry name" value="Cyt_B5-like_heme/steroid-bd"/>
</dbReference>
<protein>
    <submittedName>
        <fullName evidence="2">Cytochrome B5</fullName>
    </submittedName>
</protein>